<evidence type="ECO:0000313" key="2">
    <source>
        <dbReference type="Proteomes" id="UP000247647"/>
    </source>
</evidence>
<evidence type="ECO:0000313" key="1">
    <source>
        <dbReference type="EMBL" id="PYH39583.1"/>
    </source>
</evidence>
<protein>
    <submittedName>
        <fullName evidence="1">Uncharacterized protein</fullName>
    </submittedName>
</protein>
<sequence>MAWEDLVLALSPDRPCLCLRQLGVSSSPTSLVISSKTSKVSNKPYTFVTNRWLGARRRANEQIPRAAQSHEGRGRGRGEAHTALVQCFSSGSSYDGSAAQRYEHLPTLPTYKHALIRNLGGSPQHPRRVGLVAWRQRTPVKYRRRYAGCPERAETNWHVVAVHLLS</sequence>
<dbReference type="GeneID" id="37121388"/>
<name>A0A318Z3U1_ASPNB</name>
<keyword evidence="2" id="KW-1185">Reference proteome</keyword>
<reference evidence="1" key="1">
    <citation type="submission" date="2016-12" db="EMBL/GenBank/DDBJ databases">
        <title>The genomes of Aspergillus section Nigri reveals drivers in fungal speciation.</title>
        <authorList>
            <consortium name="DOE Joint Genome Institute"/>
            <person name="Vesth T.C."/>
            <person name="Nybo J."/>
            <person name="Theobald S."/>
            <person name="Brandl J."/>
            <person name="Frisvad J.C."/>
            <person name="Nielsen K.F."/>
            <person name="Lyhne E.K."/>
            <person name="Kogle M.E."/>
            <person name="Kuo A."/>
            <person name="Riley R."/>
            <person name="Clum A."/>
            <person name="Nolan M."/>
            <person name="Lipzen A."/>
            <person name="Salamov A."/>
            <person name="Henrissat B."/>
            <person name="Wiebenga A."/>
            <person name="De Vries R.P."/>
            <person name="Grigoriev I.V."/>
            <person name="Mortensen U.H."/>
            <person name="Andersen M.R."/>
            <person name="Baker S.E."/>
        </authorList>
    </citation>
    <scope>NUCLEOTIDE SEQUENCE [LARGE SCALE GENOMIC DNA]</scope>
    <source>
        <strain evidence="1">CBS 115656</strain>
    </source>
</reference>
<dbReference type="EMBL" id="KZ821445">
    <property type="protein sequence ID" value="PYH39583.1"/>
    <property type="molecule type" value="Genomic_DNA"/>
</dbReference>
<dbReference type="Proteomes" id="UP000247647">
    <property type="component" value="Unassembled WGS sequence"/>
</dbReference>
<dbReference type="AlphaFoldDB" id="A0A318Z3U1"/>
<gene>
    <name evidence="1" type="ORF">BO87DRAFT_2824</name>
</gene>
<proteinExistence type="predicted"/>
<dbReference type="RefSeq" id="XP_025485061.1">
    <property type="nucleotide sequence ID" value="XM_025618932.1"/>
</dbReference>
<accession>A0A318Z3U1</accession>
<organism evidence="1 2">
    <name type="scientific">Aspergillus neoniger (strain CBS 115656)</name>
    <dbReference type="NCBI Taxonomy" id="1448310"/>
    <lineage>
        <taxon>Eukaryota</taxon>
        <taxon>Fungi</taxon>
        <taxon>Dikarya</taxon>
        <taxon>Ascomycota</taxon>
        <taxon>Pezizomycotina</taxon>
        <taxon>Eurotiomycetes</taxon>
        <taxon>Eurotiomycetidae</taxon>
        <taxon>Eurotiales</taxon>
        <taxon>Aspergillaceae</taxon>
        <taxon>Aspergillus</taxon>
        <taxon>Aspergillus subgen. Circumdati</taxon>
    </lineage>
</organism>